<feature type="region of interest" description="Disordered" evidence="1">
    <location>
        <begin position="231"/>
        <end position="252"/>
    </location>
</feature>
<evidence type="ECO:0000313" key="2">
    <source>
        <dbReference type="EMBL" id="KAF2030622.1"/>
    </source>
</evidence>
<dbReference type="AlphaFoldDB" id="A0A9P4HC21"/>
<reference evidence="2" key="1">
    <citation type="journal article" date="2020" name="Stud. Mycol.">
        <title>101 Dothideomycetes genomes: a test case for predicting lifestyles and emergence of pathogens.</title>
        <authorList>
            <person name="Haridas S."/>
            <person name="Albert R."/>
            <person name="Binder M."/>
            <person name="Bloem J."/>
            <person name="Labutti K."/>
            <person name="Salamov A."/>
            <person name="Andreopoulos B."/>
            <person name="Baker S."/>
            <person name="Barry K."/>
            <person name="Bills G."/>
            <person name="Bluhm B."/>
            <person name="Cannon C."/>
            <person name="Castanera R."/>
            <person name="Culley D."/>
            <person name="Daum C."/>
            <person name="Ezra D."/>
            <person name="Gonzalez J."/>
            <person name="Henrissat B."/>
            <person name="Kuo A."/>
            <person name="Liang C."/>
            <person name="Lipzen A."/>
            <person name="Lutzoni F."/>
            <person name="Magnuson J."/>
            <person name="Mondo S."/>
            <person name="Nolan M."/>
            <person name="Ohm R."/>
            <person name="Pangilinan J."/>
            <person name="Park H.-J."/>
            <person name="Ramirez L."/>
            <person name="Alfaro M."/>
            <person name="Sun H."/>
            <person name="Tritt A."/>
            <person name="Yoshinaga Y."/>
            <person name="Zwiers L.-H."/>
            <person name="Turgeon B."/>
            <person name="Goodwin S."/>
            <person name="Spatafora J."/>
            <person name="Crous P."/>
            <person name="Grigoriev I."/>
        </authorList>
    </citation>
    <scope>NUCLEOTIDE SEQUENCE</scope>
    <source>
        <strain evidence="2">CBS 110217</strain>
    </source>
</reference>
<comment type="caution">
    <text evidence="2">The sequence shown here is derived from an EMBL/GenBank/DDBJ whole genome shotgun (WGS) entry which is preliminary data.</text>
</comment>
<accession>A0A9P4HC21</accession>
<dbReference type="OrthoDB" id="3762311at2759"/>
<dbReference type="Proteomes" id="UP000799777">
    <property type="component" value="Unassembled WGS sequence"/>
</dbReference>
<keyword evidence="3" id="KW-1185">Reference proteome</keyword>
<protein>
    <submittedName>
        <fullName evidence="2">Uncharacterized protein</fullName>
    </submittedName>
</protein>
<evidence type="ECO:0000313" key="3">
    <source>
        <dbReference type="Proteomes" id="UP000799777"/>
    </source>
</evidence>
<sequence>MIYQQHFVQEQVPKVSVLTKAFVDEKASKRAAAKGVAAPQPEDVDIRQEKYMIRSVLLTGERVPVYIGKDVIAEIRKPLLKPTSTKVADIYKEGAVILPEDTEKEGVKHLLGYMSYVAGTTKKPAKMRTALSTFDALSVCAAAKLMGVEKYTDNVYKAVDAYLHKYTPEYEDIDAILAFRTSHARFYNIVVDHLATLVWQETIPDPEEFQEYLRKNAILAKSIDGVNSAYKKQQAQKEKDERDTANWAAKNAKKARLEDSIRKKMQGPLEKRQKFDAEEKYYWINTYGKQPPKGCA</sequence>
<organism evidence="2 3">
    <name type="scientific">Setomelanomma holmii</name>
    <dbReference type="NCBI Taxonomy" id="210430"/>
    <lineage>
        <taxon>Eukaryota</taxon>
        <taxon>Fungi</taxon>
        <taxon>Dikarya</taxon>
        <taxon>Ascomycota</taxon>
        <taxon>Pezizomycotina</taxon>
        <taxon>Dothideomycetes</taxon>
        <taxon>Pleosporomycetidae</taxon>
        <taxon>Pleosporales</taxon>
        <taxon>Pleosporineae</taxon>
        <taxon>Phaeosphaeriaceae</taxon>
        <taxon>Setomelanomma</taxon>
    </lineage>
</organism>
<name>A0A9P4HC21_9PLEO</name>
<dbReference type="EMBL" id="ML978188">
    <property type="protein sequence ID" value="KAF2030622.1"/>
    <property type="molecule type" value="Genomic_DNA"/>
</dbReference>
<feature type="compositionally biased region" description="Basic and acidic residues" evidence="1">
    <location>
        <begin position="235"/>
        <end position="244"/>
    </location>
</feature>
<gene>
    <name evidence="2" type="ORF">EK21DRAFT_65144</name>
</gene>
<evidence type="ECO:0000256" key="1">
    <source>
        <dbReference type="SAM" id="MobiDB-lite"/>
    </source>
</evidence>
<proteinExistence type="predicted"/>